<name>A0AAU7LVJ0_9BURK</name>
<organism evidence="2">
    <name type="scientific">Polaromonas hydrogenivorans</name>
    <dbReference type="NCBI Taxonomy" id="335476"/>
    <lineage>
        <taxon>Bacteria</taxon>
        <taxon>Pseudomonadati</taxon>
        <taxon>Pseudomonadota</taxon>
        <taxon>Betaproteobacteria</taxon>
        <taxon>Burkholderiales</taxon>
        <taxon>Comamonadaceae</taxon>
        <taxon>Polaromonas</taxon>
    </lineage>
</organism>
<protein>
    <submittedName>
        <fullName evidence="2">STAS domain-containing protein</fullName>
    </submittedName>
</protein>
<accession>A0AAU7LVJ0</accession>
<proteinExistence type="predicted"/>
<gene>
    <name evidence="2" type="ORF">ABLV49_03980</name>
</gene>
<sequence length="619" mass="68364">MNSSKKCSATEAVIPASSFLLPNMSKDDTASGLLSKLVKFVRNPATNWTELDSVDGNKDDSVNKQLLNEMIERKRRNDFVRKREFDMLRKLRKLEALAETSPDLGSTPSFFQSSLTSHVDDRASTLKKIDEIEAQMSMQWWKTKNQTASSAKTEPAPLHIPKEHAEQAPLDSLQPLEYQPTMPAGAMDLGHPADLSAQAPLLGDLLQGLSQQRPFQAAAPSIDKSRESSTVDLMASMSSDLMPLLEQEHEAIVHDAELEEAAILFANGDDAGAEAGLLEILAPGALRANHAYTWLTLFDLYRATGEQDKFEAAAVEFAERFSRSAPQWFSLPEMVKALAQPADQESQADASADWICPSSLGMQSVGVLNAAIGRSAMPWRLDWSNLKTIEASALDLLHKLFSGWAAQSVQLRFMGDEQLREVLLKATPSGERGTDQKWWLLRLEVLRVIHRPDDFELAALDFCITYEVSPPAWEIAQCDYKSLDEYGDARGRATIIGAPTSETVYSSLLQLEPDSVLDFRTTSPPVRFLSVDLSGQIQGDAVAVMDRLEASLVGADRMQICCGKLIRVDFSAAGMLLNWVAARQAENRVVEFSEVNRLVAAFFNVIGIIEYARVVARND</sequence>
<feature type="domain" description="MlaB-like STAS" evidence="1">
    <location>
        <begin position="531"/>
        <end position="608"/>
    </location>
</feature>
<dbReference type="RefSeq" id="WP_349280299.1">
    <property type="nucleotide sequence ID" value="NZ_CBCSCU010000012.1"/>
</dbReference>
<dbReference type="EMBL" id="CP157675">
    <property type="protein sequence ID" value="XBP70978.1"/>
    <property type="molecule type" value="Genomic_DNA"/>
</dbReference>
<evidence type="ECO:0000313" key="2">
    <source>
        <dbReference type="EMBL" id="XBP70978.1"/>
    </source>
</evidence>
<dbReference type="InterPro" id="IPR058548">
    <property type="entry name" value="MlaB-like_STAS"/>
</dbReference>
<dbReference type="AlphaFoldDB" id="A0AAU7LVJ0"/>
<reference evidence="2" key="1">
    <citation type="submission" date="2024-05" db="EMBL/GenBank/DDBJ databases">
        <authorList>
            <person name="Bunk B."/>
            <person name="Swiderski J."/>
            <person name="Sproer C."/>
            <person name="Thiel V."/>
        </authorList>
    </citation>
    <scope>NUCLEOTIDE SEQUENCE</scope>
    <source>
        <strain evidence="2">DSM 17735</strain>
    </source>
</reference>
<dbReference type="Pfam" id="PF13466">
    <property type="entry name" value="STAS_2"/>
    <property type="match status" value="1"/>
</dbReference>
<evidence type="ECO:0000259" key="1">
    <source>
        <dbReference type="Pfam" id="PF13466"/>
    </source>
</evidence>